<dbReference type="InterPro" id="IPR037282">
    <property type="entry name" value="CapZ_alpha/beta"/>
</dbReference>
<sequence length="1043" mass="116259">MWQKVFGHSQNKPMGMSQYTYRPLAKGTTKIRLLRLLPHENKAARVECELIEYTLTDSVGQHPYEALSYVWGIGGGPQSILIDGRAFRVTQNLHSVLLRLRNHSVVRLLWIDAICINQKDDREKSHQIQLMRTIYGEAWRVIVWLGEEADQSSEALEAIRKAAEDASVDDLPKGYSRDRPDREKHLPSSLALVQRPWFQRIWVLQEVALARDIIIMCGPVEMNGYAFISGLQSLEVLRTAQPKLQGLVQSAYYLIKDAVFRPSYRFNTRGTLSIGELIDMYHTRHASCLHDKVYALLGMCSDDPSTDALRPNYQLPWSKVFERVIKHIISQDISVKTWPDREAAVIRGKGYMLGIIKSVATPGSRYDRQEVKVLFRDTVEALYLYMTSGVQWLLQTPAEPIRAGDIVCLLQGASAPTIVRISDSGLRIIMSSVVPRHKAIHGTSKYVPQGPPSEASVLHDLVLQWDWAPTLDSLQEKNRATAPREPHNSQPSISRSHHEDGLHNPTVLHDILTIAVPSKYNVLTSDVCGIGGAPDGASAMKALLDQAGDILPITEDIVRKAADHHDLSADLLKILFEHRGDTLPVTEQVVKAAAGNPDAHFVMTLLFKKRGDSLPITEEVVKAAAGKPESGGRILEILFKERGDILVITESVVIAAAGNQKGGASIIQYLFEQKGESLPITEAVLIAAATNPAPFNAPRTFKRELSPAIYPDDSDIPDLTAATLARVKDNCHGPNHPTTHLRSGQLEIGLQNGVNNNTNQTFAEAYPPWLTLNLTVRCRELTVIATSDLLRRLNPRDTKKNLQAITSIVPDLTEDLLSSVDQPLEIRRCSKTKRDYLLCDYNRDGDSYRSPWSNEFDPPLDDGTVPSERVRKLEVAANEAFDVYRELYYEGGVGSVYFWDLDDGFAGVILLKKGVTPGAKSSGEWDSIHVFEATDRARMSHYKLTSTVILHLANETESLGEMDLSGNMTRQVEVDLPVESDASHVANVGRLVEDMELKMRNLLQEVYFGKAKDVVGELRSLASLSEASKERATQREMIMSMHR</sequence>
<comment type="similarity">
    <text evidence="2">Belongs to the F-actin-capping protein beta subunit family.</text>
</comment>
<dbReference type="GO" id="GO:0030479">
    <property type="term" value="C:actin cortical patch"/>
    <property type="evidence" value="ECO:0007669"/>
    <property type="project" value="UniProtKB-SubCell"/>
</dbReference>
<evidence type="ECO:0000313" key="12">
    <source>
        <dbReference type="EMBL" id="OOO12963.1"/>
    </source>
</evidence>
<evidence type="ECO:0000256" key="3">
    <source>
        <dbReference type="ARBA" id="ARBA00021859"/>
    </source>
</evidence>
<dbReference type="InterPro" id="IPR042276">
    <property type="entry name" value="CapZ_alpha/beta_2"/>
</dbReference>
<dbReference type="EMBL" id="MKZY01000002">
    <property type="protein sequence ID" value="OOO12963.1"/>
    <property type="molecule type" value="Genomic_DNA"/>
</dbReference>
<feature type="domain" description="Heterokaryon incompatibility" evidence="11">
    <location>
        <begin position="64"/>
        <end position="206"/>
    </location>
</feature>
<dbReference type="GO" id="GO:0051016">
    <property type="term" value="P:barbed-end actin filament capping"/>
    <property type="evidence" value="ECO:0007669"/>
    <property type="project" value="InterPro"/>
</dbReference>
<evidence type="ECO:0000256" key="6">
    <source>
        <dbReference type="ARBA" id="ARBA00023203"/>
    </source>
</evidence>
<dbReference type="Pfam" id="PF01115">
    <property type="entry name" value="F_actin_cap_B"/>
    <property type="match status" value="1"/>
</dbReference>
<proteinExistence type="inferred from homology"/>
<feature type="region of interest" description="Disordered" evidence="10">
    <location>
        <begin position="478"/>
        <end position="500"/>
    </location>
</feature>
<name>A0A1S9DV54_ASPOZ</name>
<evidence type="ECO:0000313" key="13">
    <source>
        <dbReference type="Proteomes" id="UP000190312"/>
    </source>
</evidence>
<organism evidence="12 13">
    <name type="scientific">Aspergillus oryzae</name>
    <name type="common">Yellow koji mold</name>
    <dbReference type="NCBI Taxonomy" id="5062"/>
    <lineage>
        <taxon>Eukaryota</taxon>
        <taxon>Fungi</taxon>
        <taxon>Dikarya</taxon>
        <taxon>Ascomycota</taxon>
        <taxon>Pezizomycotina</taxon>
        <taxon>Eurotiomycetes</taxon>
        <taxon>Eurotiomycetidae</taxon>
        <taxon>Eurotiales</taxon>
        <taxon>Aspergillaceae</taxon>
        <taxon>Aspergillus</taxon>
        <taxon>Aspergillus subgen. Circumdati</taxon>
    </lineage>
</organism>
<evidence type="ECO:0000256" key="1">
    <source>
        <dbReference type="ARBA" id="ARBA00004134"/>
    </source>
</evidence>
<dbReference type="Proteomes" id="UP000190312">
    <property type="component" value="Unassembled WGS sequence"/>
</dbReference>
<evidence type="ECO:0000256" key="2">
    <source>
        <dbReference type="ARBA" id="ARBA00006039"/>
    </source>
</evidence>
<dbReference type="Pfam" id="PF23397">
    <property type="entry name" value="DUF7104"/>
    <property type="match status" value="5"/>
</dbReference>
<dbReference type="PRINTS" id="PR00192">
    <property type="entry name" value="FACTINCAPB"/>
</dbReference>
<keyword evidence="5" id="KW-0963">Cytoplasm</keyword>
<dbReference type="Gene3D" id="1.20.5.340">
    <property type="match status" value="1"/>
</dbReference>
<evidence type="ECO:0000256" key="7">
    <source>
        <dbReference type="ARBA" id="ARBA00023212"/>
    </source>
</evidence>
<dbReference type="PANTHER" id="PTHR10619">
    <property type="entry name" value="F-ACTIN-CAPPING PROTEIN SUBUNIT BETA"/>
    <property type="match status" value="1"/>
</dbReference>
<dbReference type="GO" id="GO:0008290">
    <property type="term" value="C:F-actin capping protein complex"/>
    <property type="evidence" value="ECO:0007669"/>
    <property type="project" value="InterPro"/>
</dbReference>
<gene>
    <name evidence="12" type="ORF">OAory_01007120</name>
</gene>
<dbReference type="GO" id="GO:0051015">
    <property type="term" value="F:actin filament binding"/>
    <property type="evidence" value="ECO:0007669"/>
    <property type="project" value="TreeGrafter"/>
</dbReference>
<dbReference type="InterPro" id="IPR019771">
    <property type="entry name" value="F-actin_capping_bsu_CS"/>
</dbReference>
<dbReference type="SUPFAM" id="SSF90096">
    <property type="entry name" value="Subunits of heterodimeric actin filament capping protein Capz"/>
    <property type="match status" value="1"/>
</dbReference>
<reference evidence="12 13" key="1">
    <citation type="submission" date="2016-10" db="EMBL/GenBank/DDBJ databases">
        <title>Genome sequencing of Aspergillus oryzae BCC7051.</title>
        <authorList>
            <person name="Thammarongtham C."/>
            <person name="Vorapreeda T."/>
            <person name="Nookaew I."/>
            <person name="Srisuk T."/>
            <person name="Land M."/>
            <person name="Jeennor S."/>
            <person name="Laoteng K."/>
        </authorList>
    </citation>
    <scope>NUCLEOTIDE SEQUENCE [LARGE SCALE GENOMIC DNA]</scope>
    <source>
        <strain evidence="12 13">BCC7051</strain>
    </source>
</reference>
<dbReference type="OrthoDB" id="1577640at2759"/>
<accession>A0A1S9DV54</accession>
<dbReference type="FunFam" id="3.90.1150.210:FF:000005">
    <property type="entry name" value="F-actin-capping protein subunit beta"/>
    <property type="match status" value="1"/>
</dbReference>
<evidence type="ECO:0000256" key="5">
    <source>
        <dbReference type="ARBA" id="ARBA00022490"/>
    </source>
</evidence>
<evidence type="ECO:0000256" key="8">
    <source>
        <dbReference type="ARBA" id="ARBA00025389"/>
    </source>
</evidence>
<dbReference type="InterPro" id="IPR043175">
    <property type="entry name" value="CAPZB_N"/>
</dbReference>
<feature type="compositionally biased region" description="Basic and acidic residues" evidence="10">
    <location>
        <begin position="478"/>
        <end position="487"/>
    </location>
</feature>
<dbReference type="Gene3D" id="3.90.1150.210">
    <property type="entry name" value="F-actin capping protein, beta subunit"/>
    <property type="match status" value="1"/>
</dbReference>
<evidence type="ECO:0000259" key="11">
    <source>
        <dbReference type="Pfam" id="PF06985"/>
    </source>
</evidence>
<keyword evidence="6" id="KW-0009">Actin-binding</keyword>
<protein>
    <recommendedName>
        <fullName evidence="3">F-actin-capping protein subunit beta</fullName>
    </recommendedName>
</protein>
<dbReference type="AlphaFoldDB" id="A0A1S9DV54"/>
<dbReference type="eggNOG" id="KOG3174">
    <property type="taxonomic scope" value="Eukaryota"/>
</dbReference>
<dbReference type="InterPro" id="IPR055530">
    <property type="entry name" value="DUF7104"/>
</dbReference>
<evidence type="ECO:0000256" key="10">
    <source>
        <dbReference type="SAM" id="MobiDB-lite"/>
    </source>
</evidence>
<dbReference type="Pfam" id="PF06985">
    <property type="entry name" value="HET"/>
    <property type="match status" value="1"/>
</dbReference>
<evidence type="ECO:0000256" key="9">
    <source>
        <dbReference type="ARBA" id="ARBA00044965"/>
    </source>
</evidence>
<keyword evidence="7" id="KW-0206">Cytoskeleton</keyword>
<comment type="subcellular location">
    <subcellularLocation>
        <location evidence="1">Cytoplasm</location>
        <location evidence="1">Cytoskeleton</location>
        <location evidence="1">Actin patch</location>
    </subcellularLocation>
</comment>
<dbReference type="PANTHER" id="PTHR10619:SF0">
    <property type="entry name" value="F-ACTIN-CAPPING PROTEIN SUBUNIT BETA ISOFORMS 1 AND 2"/>
    <property type="match status" value="1"/>
</dbReference>
<comment type="caution">
    <text evidence="12">The sequence shown here is derived from an EMBL/GenBank/DDBJ whole genome shotgun (WGS) entry which is preliminary data.</text>
</comment>
<keyword evidence="4" id="KW-0117">Actin capping</keyword>
<dbReference type="VEuPathDB" id="FungiDB:AO090701000995"/>
<dbReference type="PROSITE" id="PS00231">
    <property type="entry name" value="F_ACTIN_CAPPING_BETA"/>
    <property type="match status" value="1"/>
</dbReference>
<dbReference type="GO" id="GO:0030036">
    <property type="term" value="P:actin cytoskeleton organization"/>
    <property type="evidence" value="ECO:0007669"/>
    <property type="project" value="InterPro"/>
</dbReference>
<dbReference type="InterPro" id="IPR001698">
    <property type="entry name" value="CAPZB"/>
</dbReference>
<dbReference type="VEuPathDB" id="FungiDB:AO090005000806"/>
<dbReference type="GO" id="GO:0000902">
    <property type="term" value="P:cell morphogenesis"/>
    <property type="evidence" value="ECO:0007669"/>
    <property type="project" value="TreeGrafter"/>
</dbReference>
<comment type="subunit">
    <text evidence="9">Component of the F-actin capping complex, composed of a heterodimer of an alpha and a beta subunit.</text>
</comment>
<dbReference type="InterPro" id="IPR010730">
    <property type="entry name" value="HET"/>
</dbReference>
<evidence type="ECO:0000256" key="4">
    <source>
        <dbReference type="ARBA" id="ARBA00022467"/>
    </source>
</evidence>
<comment type="function">
    <text evidence="8">F-actin-capping proteins bind in a Ca(2+)-independent manner to the fast growing ends of actin filaments (barbed end) thereby blocking the exchange of subunits at these ends. Unlike other capping proteins (such as gelsolin and severin), these proteins do not sever actin filaments.</text>
</comment>
<dbReference type="FunFam" id="1.20.58.570:FF:000001">
    <property type="entry name" value="F-actin-capping protein subunit beta"/>
    <property type="match status" value="1"/>
</dbReference>
<dbReference type="Gene3D" id="1.20.58.570">
    <property type="match status" value="1"/>
</dbReference>